<sequence length="287" mass="32911">MEYEDFRRPFRFIVTGHFIAIHYNGSDFELHRDRHSRGTLFHLSDDEEQIICNRTYIGNLTSHPDYPDDVFYIQHNQKYLSSQGKWTDSIDNALKVQIDPEPDWGETPPTISPLASPVISADNPISADGIDLYQPDQQFLMYPIGGLWMGNAEHSPEDKLVFRGNPYSDGLTFELSVHDGKTRIVSDDGMFLTVIMPAGCAEYLDEECRQHTASTRCPRCERNYTIGFVSEPRDCITLVPRGLPSMFVFYDGVFYYHFDAIKGSYAELERVERIEDASLFQFVGFLS</sequence>
<organism evidence="1 2">
    <name type="scientific">Penicillium arizonense</name>
    <dbReference type="NCBI Taxonomy" id="1835702"/>
    <lineage>
        <taxon>Eukaryota</taxon>
        <taxon>Fungi</taxon>
        <taxon>Dikarya</taxon>
        <taxon>Ascomycota</taxon>
        <taxon>Pezizomycotina</taxon>
        <taxon>Eurotiomycetes</taxon>
        <taxon>Eurotiomycetidae</taxon>
        <taxon>Eurotiales</taxon>
        <taxon>Aspergillaceae</taxon>
        <taxon>Penicillium</taxon>
    </lineage>
</organism>
<keyword evidence="2" id="KW-1185">Reference proteome</keyword>
<evidence type="ECO:0000313" key="2">
    <source>
        <dbReference type="Proteomes" id="UP000177622"/>
    </source>
</evidence>
<dbReference type="OrthoDB" id="4215089at2759"/>
<gene>
    <name evidence="1" type="ORF">PENARI_c005G02649</name>
</gene>
<dbReference type="GeneID" id="34574369"/>
<dbReference type="AlphaFoldDB" id="A0A1F5LQ88"/>
<proteinExistence type="predicted"/>
<reference evidence="1 2" key="1">
    <citation type="journal article" date="2016" name="Sci. Rep.">
        <title>Penicillium arizonense, a new, genome sequenced fungal species, reveals a high chemical diversity in secreted metabolites.</title>
        <authorList>
            <person name="Grijseels S."/>
            <person name="Nielsen J.C."/>
            <person name="Randelovic M."/>
            <person name="Nielsen J."/>
            <person name="Nielsen K.F."/>
            <person name="Workman M."/>
            <person name="Frisvad J.C."/>
        </authorList>
    </citation>
    <scope>NUCLEOTIDE SEQUENCE [LARGE SCALE GENOMIC DNA]</scope>
    <source>
        <strain evidence="1 2">CBS 141311</strain>
    </source>
</reference>
<comment type="caution">
    <text evidence="1">The sequence shown here is derived from an EMBL/GenBank/DDBJ whole genome shotgun (WGS) entry which is preliminary data.</text>
</comment>
<evidence type="ECO:0000313" key="1">
    <source>
        <dbReference type="EMBL" id="OGE55061.1"/>
    </source>
</evidence>
<dbReference type="RefSeq" id="XP_022490491.1">
    <property type="nucleotide sequence ID" value="XM_022629635.1"/>
</dbReference>
<dbReference type="EMBL" id="LXJU01000005">
    <property type="protein sequence ID" value="OGE55061.1"/>
    <property type="molecule type" value="Genomic_DNA"/>
</dbReference>
<protein>
    <submittedName>
        <fullName evidence="1">Uncharacterized protein</fullName>
    </submittedName>
</protein>
<accession>A0A1F5LQ88</accession>
<name>A0A1F5LQ88_PENAI</name>
<dbReference type="Proteomes" id="UP000177622">
    <property type="component" value="Unassembled WGS sequence"/>
</dbReference>